<dbReference type="InterPro" id="IPR050344">
    <property type="entry name" value="Peptidase_M1_aminopeptidases"/>
</dbReference>
<evidence type="ECO:0000256" key="17">
    <source>
        <dbReference type="ARBA" id="ARBA00023157"/>
    </source>
</evidence>
<protein>
    <recommendedName>
        <fullName evidence="19">Aminopeptidase</fullName>
        <ecNumber evidence="19">3.4.11.-</ecNumber>
    </recommendedName>
</protein>
<dbReference type="Gene3D" id="2.60.40.1910">
    <property type="match status" value="1"/>
</dbReference>
<evidence type="ECO:0000259" key="23">
    <source>
        <dbReference type="Pfam" id="PF17900"/>
    </source>
</evidence>
<name>A0ABM4DIU4_HYDVU</name>
<keyword evidence="11 19" id="KW-0862">Zinc</keyword>
<evidence type="ECO:0000313" key="25">
    <source>
        <dbReference type="RefSeq" id="XP_065674435.1"/>
    </source>
</evidence>
<dbReference type="PANTHER" id="PTHR11533">
    <property type="entry name" value="PROTEASE M1 ZINC METALLOPROTEASE"/>
    <property type="match status" value="1"/>
</dbReference>
<feature type="coiled-coil region" evidence="20">
    <location>
        <begin position="5"/>
        <end position="66"/>
    </location>
</feature>
<dbReference type="EC" id="3.4.11.-" evidence="19"/>
<keyword evidence="15 19" id="KW-0482">Metalloprotease</keyword>
<dbReference type="PANTHER" id="PTHR11533:SF276">
    <property type="entry name" value="GLUTAMYL AMINOPEPTIDASE"/>
    <property type="match status" value="1"/>
</dbReference>
<proteinExistence type="inferred from homology"/>
<dbReference type="Gene3D" id="1.25.50.20">
    <property type="match status" value="1"/>
</dbReference>
<dbReference type="InterPro" id="IPR045357">
    <property type="entry name" value="Aminopeptidase_N-like_N"/>
</dbReference>
<keyword evidence="20" id="KW-0175">Coiled coil</keyword>
<dbReference type="Proteomes" id="UP001652625">
    <property type="component" value="Chromosome 14"/>
</dbReference>
<dbReference type="GO" id="GO:0004177">
    <property type="term" value="F:aminopeptidase activity"/>
    <property type="evidence" value="ECO:0007669"/>
    <property type="project" value="UniProtKB-KW"/>
</dbReference>
<evidence type="ECO:0000256" key="13">
    <source>
        <dbReference type="ARBA" id="ARBA00022968"/>
    </source>
</evidence>
<evidence type="ECO:0000256" key="2">
    <source>
        <dbReference type="ARBA" id="ARBA00004401"/>
    </source>
</evidence>
<keyword evidence="14 19" id="KW-1133">Transmembrane helix</keyword>
<dbReference type="Pfam" id="PF17900">
    <property type="entry name" value="Peptidase_M1_N"/>
    <property type="match status" value="1"/>
</dbReference>
<evidence type="ECO:0000256" key="20">
    <source>
        <dbReference type="SAM" id="Coils"/>
    </source>
</evidence>
<sequence length="992" mass="115483">MSAKNEEKKNQKKVYSEKNLDYKQKSLWLFVIVGVLVVTVILIFFLFRTKRELDELKRRFKEAKTGVYENKSNQVSTILPDNSSFHTKSVVHENYSSLVLKNSSVNNSFNSGNEPYYNIRLPSSIKPYLYNISLDVNLTTDIVLGSCDIHVEVYTPTKYVIVHAFHFEKINAEILFEGNTIVSKSQFSYPENQYYVVKLDKLLETGKYILKYQFLYKLKNDLQGFYKASYRNNAGMERFLASTQFAPVEARTAFPCFDEPSMKARFKLTLNHDSQLISVSNMPIETSETKNGKTKNTFKTSLIMSTYIVAFVVCDFKMKAAYTGISGTIKMEFYAPETQIDQLDFALKVGEEILPFFEAYYNVSYPLPKVDMIAVPDFAAGAMENWGLITYRLEYMLFNPNESAILNKKYIATTVSHELAHMWFGNIVTMDWWSDLWLNEGFATFVSYLGIEKIFPSWNIDDDQVVSDGAVALKLDALESSHPIHVDVTHPNEISEIFDVISYKKGSYILRMLDGFLGNDVFLKGLHNYLHMYSFGNAKTQDLWNVLTEAAGEKYNVSKIMDTWTLQMGFPVVTVSSISDDSFELTQSRFYSYNSTHHSTFTSKFNYKWMIPFHYTTYKKLSSGWTQVGSINMTWMEMTDKTLLVSRGLMIKGNSHQKGFYRVNYDKMGWEKIIEILKENHTVFDIKDRAGLISDVFAFADSGCLNYWTALDLIDYIDKDDDYLPWAALDEATLTLRKLSSFNEQISRRFKDFLLKKTSPLFEKYGFRKEENFNKRNLQVLIVSLACESGHPACLKNASMLFNMWMNQSNKNPISPDFRDTVYYHGVQNGYEKEWNFLYDRYLHTNTPSETSKLLRGMAGSKQLWLIDRYLLKSLNNTIVKDQDFGYVINYVANSNAVGQYLSFSFIKEHWSFLYNRHMRSYFTLKEVFEGIFSGFSTEHELQKFQAFVDRIENLGSLKRVMEQLLEKIHANIEWRKYNERLIYEWLLRKNY</sequence>
<keyword evidence="5 19" id="KW-0031">Aminopeptidase</keyword>
<keyword evidence="12" id="KW-0106">Calcium</keyword>
<dbReference type="Gene3D" id="1.10.390.10">
    <property type="entry name" value="Neutral Protease Domain 2"/>
    <property type="match status" value="1"/>
</dbReference>
<evidence type="ECO:0000256" key="8">
    <source>
        <dbReference type="ARBA" id="ARBA00022692"/>
    </source>
</evidence>
<evidence type="ECO:0000256" key="16">
    <source>
        <dbReference type="ARBA" id="ARBA00023136"/>
    </source>
</evidence>
<evidence type="ECO:0000259" key="22">
    <source>
        <dbReference type="Pfam" id="PF11838"/>
    </source>
</evidence>
<dbReference type="InterPro" id="IPR027268">
    <property type="entry name" value="Peptidase_M4/M1_CTD_sf"/>
</dbReference>
<feature type="domain" description="Aminopeptidase N-like N-terminal" evidence="23">
    <location>
        <begin position="127"/>
        <end position="308"/>
    </location>
</feature>
<feature type="domain" description="Peptidase M1 membrane alanine aminopeptidase" evidence="21">
    <location>
        <begin position="345"/>
        <end position="564"/>
    </location>
</feature>
<dbReference type="PRINTS" id="PR00756">
    <property type="entry name" value="ALADIPTASE"/>
</dbReference>
<comment type="subcellular location">
    <subcellularLocation>
        <location evidence="2">Cell membrane</location>
        <topology evidence="2">Single-pass type II membrane protein</topology>
    </subcellularLocation>
</comment>
<evidence type="ECO:0000256" key="3">
    <source>
        <dbReference type="ARBA" id="ARBA00010136"/>
    </source>
</evidence>
<evidence type="ECO:0000256" key="12">
    <source>
        <dbReference type="ARBA" id="ARBA00022837"/>
    </source>
</evidence>
<dbReference type="InterPro" id="IPR034016">
    <property type="entry name" value="M1_APN-typ"/>
</dbReference>
<evidence type="ECO:0000256" key="5">
    <source>
        <dbReference type="ARBA" id="ARBA00022438"/>
    </source>
</evidence>
<keyword evidence="6" id="KW-1003">Cell membrane</keyword>
<keyword evidence="8 19" id="KW-0812">Transmembrane</keyword>
<feature type="transmembrane region" description="Helical" evidence="19">
    <location>
        <begin position="27"/>
        <end position="47"/>
    </location>
</feature>
<dbReference type="Pfam" id="PF11838">
    <property type="entry name" value="ERAP1_C"/>
    <property type="match status" value="1"/>
</dbReference>
<keyword evidence="9 19" id="KW-0479">Metal-binding</keyword>
<dbReference type="CDD" id="cd09601">
    <property type="entry name" value="M1_APN-Q_like"/>
    <property type="match status" value="1"/>
</dbReference>
<organism evidence="24 25">
    <name type="scientific">Hydra vulgaris</name>
    <name type="common">Hydra</name>
    <name type="synonym">Hydra attenuata</name>
    <dbReference type="NCBI Taxonomy" id="6087"/>
    <lineage>
        <taxon>Eukaryota</taxon>
        <taxon>Metazoa</taxon>
        <taxon>Cnidaria</taxon>
        <taxon>Hydrozoa</taxon>
        <taxon>Hydroidolina</taxon>
        <taxon>Anthoathecata</taxon>
        <taxon>Aplanulata</taxon>
        <taxon>Hydridae</taxon>
        <taxon>Hydra</taxon>
    </lineage>
</organism>
<evidence type="ECO:0000259" key="21">
    <source>
        <dbReference type="Pfam" id="PF01433"/>
    </source>
</evidence>
<evidence type="ECO:0000256" key="15">
    <source>
        <dbReference type="ARBA" id="ARBA00023049"/>
    </source>
</evidence>
<dbReference type="InterPro" id="IPR001930">
    <property type="entry name" value="Peptidase_M1"/>
</dbReference>
<dbReference type="InterPro" id="IPR042097">
    <property type="entry name" value="Aminopeptidase_N-like_N_sf"/>
</dbReference>
<keyword evidence="10 19" id="KW-0378">Hydrolase</keyword>
<comment type="cofactor">
    <cofactor evidence="19">
        <name>Zn(2+)</name>
        <dbReference type="ChEBI" id="CHEBI:29105"/>
    </cofactor>
    <text evidence="19">Binds 1 zinc ion per subunit.</text>
</comment>
<dbReference type="SUPFAM" id="SSF63737">
    <property type="entry name" value="Leukotriene A4 hydrolase N-terminal domain"/>
    <property type="match status" value="1"/>
</dbReference>
<dbReference type="GeneID" id="100206513"/>
<reference evidence="25" key="1">
    <citation type="submission" date="2025-08" db="UniProtKB">
        <authorList>
            <consortium name="RefSeq"/>
        </authorList>
    </citation>
    <scope>IDENTIFICATION</scope>
</reference>
<keyword evidence="16 19" id="KW-0472">Membrane</keyword>
<dbReference type="InterPro" id="IPR014782">
    <property type="entry name" value="Peptidase_M1_dom"/>
</dbReference>
<evidence type="ECO:0000256" key="6">
    <source>
        <dbReference type="ARBA" id="ARBA00022475"/>
    </source>
</evidence>
<evidence type="ECO:0000256" key="7">
    <source>
        <dbReference type="ARBA" id="ARBA00022670"/>
    </source>
</evidence>
<keyword evidence="7 19" id="KW-0645">Protease</keyword>
<evidence type="ECO:0000313" key="24">
    <source>
        <dbReference type="Proteomes" id="UP001652625"/>
    </source>
</evidence>
<accession>A0ABM4DIU4</accession>
<evidence type="ECO:0000256" key="18">
    <source>
        <dbReference type="ARBA" id="ARBA00023180"/>
    </source>
</evidence>
<keyword evidence="18" id="KW-0325">Glycoprotein</keyword>
<dbReference type="InterPro" id="IPR024571">
    <property type="entry name" value="ERAP1-like_C_dom"/>
</dbReference>
<evidence type="ECO:0000256" key="4">
    <source>
        <dbReference type="ARBA" id="ARBA00011748"/>
    </source>
</evidence>
<keyword evidence="17" id="KW-1015">Disulfide bond</keyword>
<keyword evidence="13" id="KW-0735">Signal-anchor</keyword>
<comment type="subunit">
    <text evidence="4">Homodimer; disulfide-linked.</text>
</comment>
<comment type="similarity">
    <text evidence="3 19">Belongs to the peptidase M1 family.</text>
</comment>
<evidence type="ECO:0000256" key="9">
    <source>
        <dbReference type="ARBA" id="ARBA00022723"/>
    </source>
</evidence>
<dbReference type="SUPFAM" id="SSF55486">
    <property type="entry name" value="Metalloproteases ('zincins'), catalytic domain"/>
    <property type="match status" value="1"/>
</dbReference>
<comment type="catalytic activity">
    <reaction evidence="1">
        <text>Release of N-terminal glutamate (and to a lesser extent aspartate) from a peptide.</text>
        <dbReference type="EC" id="3.4.11.7"/>
    </reaction>
</comment>
<evidence type="ECO:0000256" key="14">
    <source>
        <dbReference type="ARBA" id="ARBA00022989"/>
    </source>
</evidence>
<evidence type="ECO:0000256" key="11">
    <source>
        <dbReference type="ARBA" id="ARBA00022833"/>
    </source>
</evidence>
<feature type="domain" description="ERAP1-like C-terminal" evidence="22">
    <location>
        <begin position="651"/>
        <end position="970"/>
    </location>
</feature>
<gene>
    <name evidence="25" type="primary">LOC100206513</name>
</gene>
<evidence type="ECO:0000256" key="10">
    <source>
        <dbReference type="ARBA" id="ARBA00022801"/>
    </source>
</evidence>
<keyword evidence="24" id="KW-1185">Reference proteome</keyword>
<dbReference type="Gene3D" id="2.60.40.1730">
    <property type="entry name" value="tricorn interacting facor f3 domain"/>
    <property type="match status" value="1"/>
</dbReference>
<evidence type="ECO:0000256" key="1">
    <source>
        <dbReference type="ARBA" id="ARBA00001703"/>
    </source>
</evidence>
<dbReference type="RefSeq" id="XP_065674435.1">
    <property type="nucleotide sequence ID" value="XM_065818363.1"/>
</dbReference>
<evidence type="ECO:0000256" key="19">
    <source>
        <dbReference type="RuleBase" id="RU364040"/>
    </source>
</evidence>
<dbReference type="Pfam" id="PF01433">
    <property type="entry name" value="Peptidase_M1"/>
    <property type="match status" value="1"/>
</dbReference>